<dbReference type="PANTHER" id="PTHR34977:SF1">
    <property type="entry name" value="UPF0337 PROTEIN YJBJ"/>
    <property type="match status" value="1"/>
</dbReference>
<dbReference type="InterPro" id="IPR050423">
    <property type="entry name" value="UPF0337_stress_rsp"/>
</dbReference>
<accession>A0ABU2HJB9</accession>
<organism evidence="3 4">
    <name type="scientific">Marinobacter xiaoshiensis</name>
    <dbReference type="NCBI Taxonomy" id="3073652"/>
    <lineage>
        <taxon>Bacteria</taxon>
        <taxon>Pseudomonadati</taxon>
        <taxon>Pseudomonadota</taxon>
        <taxon>Gammaproteobacteria</taxon>
        <taxon>Pseudomonadales</taxon>
        <taxon>Marinobacteraceae</taxon>
        <taxon>Marinobacter</taxon>
    </lineage>
</organism>
<gene>
    <name evidence="3" type="ORF">RKA07_13715</name>
</gene>
<evidence type="ECO:0000256" key="1">
    <source>
        <dbReference type="ARBA" id="ARBA00009129"/>
    </source>
</evidence>
<dbReference type="PANTHER" id="PTHR34977">
    <property type="entry name" value="UPF0337 PROTEIN YJBJ"/>
    <property type="match status" value="1"/>
</dbReference>
<comment type="similarity">
    <text evidence="1">Belongs to the UPF0337 (CsbD) family.</text>
</comment>
<keyword evidence="4" id="KW-1185">Reference proteome</keyword>
<dbReference type="EMBL" id="JAVMBO010000017">
    <property type="protein sequence ID" value="MDS1311154.1"/>
    <property type="molecule type" value="Genomic_DNA"/>
</dbReference>
<reference evidence="3" key="1">
    <citation type="submission" date="2023-09" db="EMBL/GenBank/DDBJ databases">
        <title>Marinobacter sediminicola sp. nov. and Marinobacter maritimum sp. nov., isolated from marine sediment.</title>
        <authorList>
            <person name="An J."/>
        </authorList>
    </citation>
    <scope>NUCLEOTIDE SEQUENCE</scope>
    <source>
        <strain evidence="3">F60267</strain>
    </source>
</reference>
<name>A0ABU2HJB9_9GAMM</name>
<protein>
    <submittedName>
        <fullName evidence="3">CsbD family protein</fullName>
    </submittedName>
</protein>
<dbReference type="Gene3D" id="1.10.1470.10">
    <property type="entry name" value="YjbJ"/>
    <property type="match status" value="1"/>
</dbReference>
<evidence type="ECO:0000313" key="3">
    <source>
        <dbReference type="EMBL" id="MDS1311154.1"/>
    </source>
</evidence>
<dbReference type="SUPFAM" id="SSF69047">
    <property type="entry name" value="Hypothetical protein YjbJ"/>
    <property type="match status" value="1"/>
</dbReference>
<evidence type="ECO:0000259" key="2">
    <source>
        <dbReference type="Pfam" id="PF05532"/>
    </source>
</evidence>
<dbReference type="InterPro" id="IPR008462">
    <property type="entry name" value="CsbD"/>
</dbReference>
<dbReference type="InterPro" id="IPR026042">
    <property type="entry name" value="YjbJ"/>
</dbReference>
<dbReference type="InterPro" id="IPR036629">
    <property type="entry name" value="YjbJ_sf"/>
</dbReference>
<dbReference type="Proteomes" id="UP001267407">
    <property type="component" value="Unassembled WGS sequence"/>
</dbReference>
<dbReference type="RefSeq" id="WP_200202132.1">
    <property type="nucleotide sequence ID" value="NZ_JAVMBO010000017.1"/>
</dbReference>
<feature type="domain" description="CsbD-like" evidence="2">
    <location>
        <begin position="4"/>
        <end position="54"/>
    </location>
</feature>
<proteinExistence type="inferred from homology"/>
<dbReference type="Pfam" id="PF05532">
    <property type="entry name" value="CsbD"/>
    <property type="match status" value="1"/>
</dbReference>
<evidence type="ECO:0000313" key="4">
    <source>
        <dbReference type="Proteomes" id="UP001267407"/>
    </source>
</evidence>
<sequence length="64" mass="7566">MNKDIIEGNWKQLKGKVRENWGKLTDDDLDEIAGRRDHFIGKVQEKYGTTKEDAMREWEKLTNS</sequence>
<comment type="caution">
    <text evidence="3">The sequence shown here is derived from an EMBL/GenBank/DDBJ whole genome shotgun (WGS) entry which is preliminary data.</text>
</comment>
<dbReference type="PIRSF" id="PIRSF039008">
    <property type="entry name" value="YjbJ"/>
    <property type="match status" value="1"/>
</dbReference>